<dbReference type="EMBL" id="JAFIQS010000005">
    <property type="protein sequence ID" value="KAG5169308.1"/>
    <property type="molecule type" value="Genomic_DNA"/>
</dbReference>
<accession>A0A8H8CL12</accession>
<feature type="compositionally biased region" description="Pro residues" evidence="1">
    <location>
        <begin position="13"/>
        <end position="22"/>
    </location>
</feature>
<feature type="compositionally biased region" description="Basic and acidic residues" evidence="1">
    <location>
        <begin position="33"/>
        <end position="47"/>
    </location>
</feature>
<proteinExistence type="predicted"/>
<dbReference type="OrthoDB" id="3062544at2759"/>
<name>A0A8H8CL12_PSICU</name>
<evidence type="ECO:0000256" key="1">
    <source>
        <dbReference type="SAM" id="MobiDB-lite"/>
    </source>
</evidence>
<protein>
    <submittedName>
        <fullName evidence="2">Uncharacterized protein</fullName>
    </submittedName>
</protein>
<feature type="compositionally biased region" description="Polar residues" evidence="1">
    <location>
        <begin position="173"/>
        <end position="192"/>
    </location>
</feature>
<reference evidence="2" key="1">
    <citation type="submission" date="2021-02" db="EMBL/GenBank/DDBJ databases">
        <title>Psilocybe cubensis genome.</title>
        <authorList>
            <person name="Mckernan K.J."/>
            <person name="Crawford S."/>
            <person name="Trippe A."/>
            <person name="Kane L.T."/>
            <person name="Mclaughlin S."/>
        </authorList>
    </citation>
    <scope>NUCLEOTIDE SEQUENCE [LARGE SCALE GENOMIC DNA]</scope>
    <source>
        <strain evidence="2">MGC-MH-2018</strain>
    </source>
</reference>
<organism evidence="2">
    <name type="scientific">Psilocybe cubensis</name>
    <name type="common">Psychedelic mushroom</name>
    <name type="synonym">Stropharia cubensis</name>
    <dbReference type="NCBI Taxonomy" id="181762"/>
    <lineage>
        <taxon>Eukaryota</taxon>
        <taxon>Fungi</taxon>
        <taxon>Dikarya</taxon>
        <taxon>Basidiomycota</taxon>
        <taxon>Agaricomycotina</taxon>
        <taxon>Agaricomycetes</taxon>
        <taxon>Agaricomycetidae</taxon>
        <taxon>Agaricales</taxon>
        <taxon>Agaricineae</taxon>
        <taxon>Strophariaceae</taxon>
        <taxon>Psilocybe</taxon>
    </lineage>
</organism>
<evidence type="ECO:0000313" key="2">
    <source>
        <dbReference type="EMBL" id="KAG5169308.1"/>
    </source>
</evidence>
<dbReference type="AlphaFoldDB" id="A0A8H8CL12"/>
<feature type="region of interest" description="Disordered" evidence="1">
    <location>
        <begin position="1"/>
        <end position="54"/>
    </location>
</feature>
<feature type="region of interest" description="Disordered" evidence="1">
    <location>
        <begin position="172"/>
        <end position="192"/>
    </location>
</feature>
<gene>
    <name evidence="2" type="ORF">JR316_005864</name>
</gene>
<comment type="caution">
    <text evidence="2">The sequence shown here is derived from an EMBL/GenBank/DDBJ whole genome shotgun (WGS) entry which is preliminary data.</text>
</comment>
<sequence length="281" mass="31159">MQRNMSYRKPVPAYIPSPPPSPHIESPFPSLQVDDRVSTEPKSEAEKPFPPLPENWREILAEKVNATETATVKSDIGTSNGVHGTTRYDDTLAEEQRDVTANVPSSEVLVASVTVDKDQESFTTIAACYQPHSQAQRIGRGLPTIYRPPTPPLRSHNKQVSSDMHNTHGVYLPNTSSKPYQSSVQLKPSSSFRTDRTMVSMNTTNYSIGWPNGQPTSSSTPMYSYPTLLIQKRNIEALKNQNTDLANDPNDDDAGCLSKACWPKFDGLAKRLRLGSISRRT</sequence>